<name>A0ABM7WP43_9BACT</name>
<organism evidence="2 3">
    <name type="scientific">Anaeromyxobacter oryzae</name>
    <dbReference type="NCBI Taxonomy" id="2918170"/>
    <lineage>
        <taxon>Bacteria</taxon>
        <taxon>Pseudomonadati</taxon>
        <taxon>Myxococcota</taxon>
        <taxon>Myxococcia</taxon>
        <taxon>Myxococcales</taxon>
        <taxon>Cystobacterineae</taxon>
        <taxon>Anaeromyxobacteraceae</taxon>
        <taxon>Anaeromyxobacter</taxon>
    </lineage>
</organism>
<accession>A0ABM7WP43</accession>
<sequence>MDDPIDTAGRGPIAAYLAEDHARLEALLAAAAAPAGAVDRGSFDAFRAGLLRHIALEEKILLPAARAARGGEPLPDARRLRVEHGAIASLLVPSPTHELIRELLTILTPHDRLEEDPGGVYAQCEAALAGREDDVLLRLRAYPPVRVAAYYDGPRAIRTAAEALRVSALQREPR</sequence>
<feature type="domain" description="Hemerythrin-like" evidence="1">
    <location>
        <begin position="15"/>
        <end position="91"/>
    </location>
</feature>
<evidence type="ECO:0000313" key="2">
    <source>
        <dbReference type="EMBL" id="BDG01243.1"/>
    </source>
</evidence>
<proteinExistence type="predicted"/>
<dbReference type="RefSeq" id="WP_248357635.1">
    <property type="nucleotide sequence ID" value="NZ_AP025591.1"/>
</dbReference>
<evidence type="ECO:0000313" key="3">
    <source>
        <dbReference type="Proteomes" id="UP001162891"/>
    </source>
</evidence>
<keyword evidence="3" id="KW-1185">Reference proteome</keyword>
<dbReference type="InterPro" id="IPR012312">
    <property type="entry name" value="Hemerythrin-like"/>
</dbReference>
<evidence type="ECO:0000259" key="1">
    <source>
        <dbReference type="Pfam" id="PF01814"/>
    </source>
</evidence>
<reference evidence="3" key="1">
    <citation type="journal article" date="2022" name="Int. J. Syst. Evol. Microbiol.">
        <title>Anaeromyxobacter oryzae sp. nov., Anaeromyxobacter diazotrophicus sp. nov. and Anaeromyxobacter paludicola sp. nov., isolated from paddy soils.</title>
        <authorList>
            <person name="Itoh H."/>
            <person name="Xu Z."/>
            <person name="Mise K."/>
            <person name="Masuda Y."/>
            <person name="Ushijima N."/>
            <person name="Hayakawa C."/>
            <person name="Shiratori Y."/>
            <person name="Senoo K."/>
        </authorList>
    </citation>
    <scope>NUCLEOTIDE SEQUENCE [LARGE SCALE GENOMIC DNA]</scope>
    <source>
        <strain evidence="3">Red232</strain>
    </source>
</reference>
<dbReference type="Proteomes" id="UP001162891">
    <property type="component" value="Chromosome"/>
</dbReference>
<dbReference type="EMBL" id="AP025591">
    <property type="protein sequence ID" value="BDG01243.1"/>
    <property type="molecule type" value="Genomic_DNA"/>
</dbReference>
<dbReference type="Pfam" id="PF01814">
    <property type="entry name" value="Hemerythrin"/>
    <property type="match status" value="1"/>
</dbReference>
<gene>
    <name evidence="2" type="ORF">AMOR_02390</name>
</gene>
<protein>
    <recommendedName>
        <fullName evidence="1">Hemerythrin-like domain-containing protein</fullName>
    </recommendedName>
</protein>